<dbReference type="GO" id="GO:0003677">
    <property type="term" value="F:DNA binding"/>
    <property type="evidence" value="ECO:0007669"/>
    <property type="project" value="InterPro"/>
</dbReference>
<dbReference type="CDD" id="cd00093">
    <property type="entry name" value="HTH_XRE"/>
    <property type="match status" value="1"/>
</dbReference>
<sequence length="152" mass="17111">MTRWYDYITRVTDGMTAREVATRAGFDESAMTRWKKGLNADPKFVVQFARAFNQNVLLALAEAELITDEEAALHEVKIGVEEMTTQQLLEELARRIDNGHGPSSPDVPAKRSRKSEPDEDPDYSKMSDPDDYDLAAHEGDPNIGHDELPHEP</sequence>
<accession>A0A8F3IM15</accession>
<dbReference type="EMBL" id="MW712719">
    <property type="protein sequence ID" value="QWY79676.1"/>
    <property type="molecule type" value="Genomic_DNA"/>
</dbReference>
<dbReference type="RefSeq" id="YP_010656048.1">
    <property type="nucleotide sequence ID" value="NC_070834.1"/>
</dbReference>
<feature type="compositionally biased region" description="Basic and acidic residues" evidence="1">
    <location>
        <begin position="122"/>
        <end position="152"/>
    </location>
</feature>
<evidence type="ECO:0000313" key="2">
    <source>
        <dbReference type="EMBL" id="QWY79676.1"/>
    </source>
</evidence>
<dbReference type="InterPro" id="IPR010982">
    <property type="entry name" value="Lambda_DNA-bd_dom_sf"/>
</dbReference>
<protein>
    <recommendedName>
        <fullName evidence="4">Immunity repressor</fullName>
    </recommendedName>
</protein>
<proteinExistence type="predicted"/>
<dbReference type="GeneID" id="77931965"/>
<evidence type="ECO:0000256" key="1">
    <source>
        <dbReference type="SAM" id="MobiDB-lite"/>
    </source>
</evidence>
<dbReference type="InterPro" id="IPR001387">
    <property type="entry name" value="Cro/C1-type_HTH"/>
</dbReference>
<dbReference type="Gene3D" id="1.10.260.40">
    <property type="entry name" value="lambda repressor-like DNA-binding domains"/>
    <property type="match status" value="1"/>
</dbReference>
<dbReference type="Proteomes" id="UP000693837">
    <property type="component" value="Segment"/>
</dbReference>
<evidence type="ECO:0008006" key="4">
    <source>
        <dbReference type="Google" id="ProtNLM"/>
    </source>
</evidence>
<organism evidence="2 3">
    <name type="scientific">Arthrobacter phage Persistence</name>
    <dbReference type="NCBI Taxonomy" id="2836007"/>
    <lineage>
        <taxon>Viruses</taxon>
        <taxon>Duplodnaviria</taxon>
        <taxon>Heunggongvirae</taxon>
        <taxon>Uroviricota</taxon>
        <taxon>Caudoviricetes</taxon>
        <taxon>Persistencevirus</taxon>
        <taxon>Persistencevirus persistence</taxon>
    </lineage>
</organism>
<reference evidence="2" key="1">
    <citation type="submission" date="2021-03" db="EMBL/GenBank/DDBJ databases">
        <authorList>
            <person name="Pedlow M.R."/>
            <person name="Nance H.A."/>
            <person name="Bradley A.M."/>
            <person name="Brown C.A."/>
            <person name="Channell S.A."/>
            <person name="Forbes A.M."/>
            <person name="Lovell B."/>
            <person name="Mcdonald B.E."/>
            <person name="Silva M.B."/>
            <person name="White G.J."/>
            <person name="Zack K.M."/>
            <person name="Garlena R.A."/>
            <person name="Russell D.A."/>
            <person name="Jacobs-Sera D."/>
            <person name="Hatfull G.F."/>
        </authorList>
    </citation>
    <scope>NUCLEOTIDE SEQUENCE</scope>
</reference>
<gene>
    <name evidence="2" type="primary">47</name>
    <name evidence="2" type="ORF">SEA_PERSISTENCE_47</name>
</gene>
<dbReference type="KEGG" id="vg:77931965"/>
<name>A0A8F3IM15_9CAUD</name>
<feature type="region of interest" description="Disordered" evidence="1">
    <location>
        <begin position="94"/>
        <end position="152"/>
    </location>
</feature>
<keyword evidence="3" id="KW-1185">Reference proteome</keyword>
<evidence type="ECO:0000313" key="3">
    <source>
        <dbReference type="Proteomes" id="UP000693837"/>
    </source>
</evidence>